<gene>
    <name evidence="1" type="ORF">DBW96_00835</name>
</gene>
<reference evidence="1 2" key="1">
    <citation type="journal article" date="2018" name="Microbiome">
        <title>Fine metagenomic profile of the Mediterranean stratified and mixed water columns revealed by assembly and recruitment.</title>
        <authorList>
            <person name="Haro-Moreno J.M."/>
            <person name="Lopez-Perez M."/>
            <person name="De La Torre J.R."/>
            <person name="Picazo A."/>
            <person name="Camacho A."/>
            <person name="Rodriguez-Valera F."/>
        </authorList>
    </citation>
    <scope>NUCLEOTIDE SEQUENCE [LARGE SCALE GENOMIC DNA]</scope>
    <source>
        <strain evidence="1">MED-G82</strain>
    </source>
</reference>
<name>A0A368BYM0_9GAMM</name>
<dbReference type="PROSITE" id="PS51257">
    <property type="entry name" value="PROKAR_LIPOPROTEIN"/>
    <property type="match status" value="1"/>
</dbReference>
<accession>A0A368BYM0</accession>
<evidence type="ECO:0000313" key="2">
    <source>
        <dbReference type="Proteomes" id="UP000253307"/>
    </source>
</evidence>
<proteinExistence type="predicted"/>
<evidence type="ECO:0000313" key="1">
    <source>
        <dbReference type="EMBL" id="RCL42363.1"/>
    </source>
</evidence>
<protein>
    <submittedName>
        <fullName evidence="1">Uncharacterized protein</fullName>
    </submittedName>
</protein>
<organism evidence="1 2">
    <name type="scientific">SAR86 cluster bacterium</name>
    <dbReference type="NCBI Taxonomy" id="2030880"/>
    <lineage>
        <taxon>Bacteria</taxon>
        <taxon>Pseudomonadati</taxon>
        <taxon>Pseudomonadota</taxon>
        <taxon>Gammaproteobacteria</taxon>
        <taxon>SAR86 cluster</taxon>
    </lineage>
</organism>
<dbReference type="EMBL" id="QOPE01000004">
    <property type="protein sequence ID" value="RCL42363.1"/>
    <property type="molecule type" value="Genomic_DNA"/>
</dbReference>
<sequence>MKDFLLIIVIIMSACSSQQYSQNLIINSEDTLVKNEAGLFFFDQNLSYEENKKISALFSYRNIGQDAKDFIVNIQNNRNLETENRQLIRTLYNNINRIQASKKRVQIKTPFDLDSTDVYLSAYEQPIKNKLLRSNQPVTNILSNKLLFCSSYYDEMDISVIDKLIQEDRDFVLITDQKVSNFQINLIKGNILPKKNYFYDQQNPQAFAAEVLGIKESQERFNEIKRISSGLSIEFLPRRNSNLEIIILDVSASNLKRLLPAFNYNYAADLNYYSTSSANLLFNDEIDLNDLEKLFAPIPRPVDSYSKTKEIFSNNHAIISDTILVEVLRQIGVSKALVNGYSGILKYTGSGCIERDIPLTQI</sequence>
<dbReference type="AlphaFoldDB" id="A0A368BYM0"/>
<comment type="caution">
    <text evidence="1">The sequence shown here is derived from an EMBL/GenBank/DDBJ whole genome shotgun (WGS) entry which is preliminary data.</text>
</comment>
<dbReference type="Proteomes" id="UP000253307">
    <property type="component" value="Unassembled WGS sequence"/>
</dbReference>